<proteinExistence type="inferred from homology"/>
<evidence type="ECO:0000259" key="4">
    <source>
        <dbReference type="Pfam" id="PF01743"/>
    </source>
</evidence>
<dbReference type="InterPro" id="IPR011990">
    <property type="entry name" value="TPR-like_helical_dom_sf"/>
</dbReference>
<dbReference type="GeneID" id="104744526"/>
<keyword evidence="5" id="KW-1185">Reference proteome</keyword>
<evidence type="ECO:0000256" key="2">
    <source>
        <dbReference type="ARBA" id="ARBA00022679"/>
    </source>
</evidence>
<dbReference type="Proteomes" id="UP000694864">
    <property type="component" value="Chromosome 15"/>
</dbReference>
<accession>A0ABM0W0A1</accession>
<dbReference type="PANTHER" id="PTHR43051">
    <property type="entry name" value="POLYNUCLEOTIDE ADENYLYLTRANSFERASE FAMILY PROTEIN"/>
    <property type="match status" value="1"/>
</dbReference>
<reference evidence="5" key="1">
    <citation type="journal article" date="2014" name="Nat. Commun.">
        <title>The emerging biofuel crop Camelina sativa retains a highly undifferentiated hexaploid genome structure.</title>
        <authorList>
            <person name="Kagale S."/>
            <person name="Koh C."/>
            <person name="Nixon J."/>
            <person name="Bollina V."/>
            <person name="Clarke W.E."/>
            <person name="Tuteja R."/>
            <person name="Spillane C."/>
            <person name="Robinson S.J."/>
            <person name="Links M.G."/>
            <person name="Clarke C."/>
            <person name="Higgins E.E."/>
            <person name="Huebert T."/>
            <person name="Sharpe A.G."/>
            <person name="Parkin I.A."/>
        </authorList>
    </citation>
    <scope>NUCLEOTIDE SEQUENCE [LARGE SCALE GENOMIC DNA]</scope>
    <source>
        <strain evidence="5">cv. DH55</strain>
    </source>
</reference>
<reference evidence="6" key="2">
    <citation type="submission" date="2025-08" db="UniProtKB">
        <authorList>
            <consortium name="RefSeq"/>
        </authorList>
    </citation>
    <scope>IDENTIFICATION</scope>
    <source>
        <tissue evidence="6">Leaf</tissue>
    </source>
</reference>
<comment type="similarity">
    <text evidence="1 3">Belongs to the tRNA nucleotidyltransferase/poly(A) polymerase family.</text>
</comment>
<dbReference type="PANTHER" id="PTHR43051:SF1">
    <property type="entry name" value="POLYNUCLEOTIDE ADENYLYLTRANSFERASE FAMILY PROTEIN"/>
    <property type="match status" value="1"/>
</dbReference>
<dbReference type="InterPro" id="IPR043519">
    <property type="entry name" value="NT_sf"/>
</dbReference>
<sequence length="532" mass="60774">MDDVIITKELILNVLEELESRPKIAQSFFQWIWEFYPKEISSDNCNQMLFIWGLNLEVDHFWKLVDDMRKKGFSVSGKVRDGVGKQFLKEGFLCDLKRLKGLFMSGDSLSRMVSREFMNSAGIPEVLLNLEHEFSAGTVMLTLERLCQHPEKALLFFRWVEDRCGFTHDSKTFNSLANILGRETSLGSFEKVVTEMKAFAYQIDVATYERVFSIYILANMIEEAVILFEFAMSGSNKPASDFPELLHKVLMTSDVVPLARLLNSFRDNGFIISPEAKQFVVLGLKNIRQSYALLTNVHEGKQYAYKDFMHLKNLLLQRKPSQQSINERIVEDNTDSASQKTIEDDVPLRKIFDSRSVGIKRSMIPTSSYIVLRTLQFKGFHSYLVGGCVRDRLMSRKPRDFDIVTTASLDQVEGLFSEASTVGKAYPICHVYIGKTLIEVSAAVPAAEAEESTSDDMAFSVVVPCSWDEVDTILYKNSQKRDFTVNSLFLDPINFKLYDFNRGIEDIKSRMIRTVIDANQSFNEDCVRILRG</sequence>
<keyword evidence="3" id="KW-0694">RNA-binding</keyword>
<evidence type="ECO:0000313" key="5">
    <source>
        <dbReference type="Proteomes" id="UP000694864"/>
    </source>
</evidence>
<organism evidence="5 6">
    <name type="scientific">Camelina sativa</name>
    <name type="common">False flax</name>
    <name type="synonym">Myagrum sativum</name>
    <dbReference type="NCBI Taxonomy" id="90675"/>
    <lineage>
        <taxon>Eukaryota</taxon>
        <taxon>Viridiplantae</taxon>
        <taxon>Streptophyta</taxon>
        <taxon>Embryophyta</taxon>
        <taxon>Tracheophyta</taxon>
        <taxon>Spermatophyta</taxon>
        <taxon>Magnoliopsida</taxon>
        <taxon>eudicotyledons</taxon>
        <taxon>Gunneridae</taxon>
        <taxon>Pentapetalae</taxon>
        <taxon>rosids</taxon>
        <taxon>malvids</taxon>
        <taxon>Brassicales</taxon>
        <taxon>Brassicaceae</taxon>
        <taxon>Camelineae</taxon>
        <taxon>Camelina</taxon>
    </lineage>
</organism>
<dbReference type="Gene3D" id="1.25.40.10">
    <property type="entry name" value="Tetratricopeptide repeat domain"/>
    <property type="match status" value="1"/>
</dbReference>
<feature type="domain" description="Poly A polymerase head" evidence="4">
    <location>
        <begin position="383"/>
        <end position="513"/>
    </location>
</feature>
<evidence type="ECO:0000256" key="3">
    <source>
        <dbReference type="RuleBase" id="RU003953"/>
    </source>
</evidence>
<evidence type="ECO:0000313" key="6">
    <source>
        <dbReference type="RefSeq" id="XP_010463894.1"/>
    </source>
</evidence>
<protein>
    <submittedName>
        <fullName evidence="6">Pentatricopeptide repeat-containing protein At3g02490, mitochondrial-like isoform X1</fullName>
    </submittedName>
</protein>
<dbReference type="RefSeq" id="XP_010463894.1">
    <property type="nucleotide sequence ID" value="XM_010465592.2"/>
</dbReference>
<dbReference type="Pfam" id="PF01743">
    <property type="entry name" value="PolyA_pol"/>
    <property type="match status" value="1"/>
</dbReference>
<evidence type="ECO:0000256" key="1">
    <source>
        <dbReference type="ARBA" id="ARBA00007265"/>
    </source>
</evidence>
<gene>
    <name evidence="6" type="primary">LOC104744526</name>
</gene>
<dbReference type="SUPFAM" id="SSF81301">
    <property type="entry name" value="Nucleotidyltransferase"/>
    <property type="match status" value="1"/>
</dbReference>
<dbReference type="Gene3D" id="3.30.460.10">
    <property type="entry name" value="Beta Polymerase, domain 2"/>
    <property type="match status" value="1"/>
</dbReference>
<name>A0ABM0W0A1_CAMSA</name>
<dbReference type="InterPro" id="IPR002646">
    <property type="entry name" value="PolA_pol_head_dom"/>
</dbReference>
<dbReference type="InterPro" id="IPR052191">
    <property type="entry name" value="tRNA_ntf/polyA_polymerase_I"/>
</dbReference>
<keyword evidence="2 3" id="KW-0808">Transferase</keyword>